<dbReference type="Pfam" id="PF03473">
    <property type="entry name" value="MOSC"/>
    <property type="match status" value="1"/>
</dbReference>
<evidence type="ECO:0000259" key="1">
    <source>
        <dbReference type="PROSITE" id="PS51340"/>
    </source>
</evidence>
<proteinExistence type="predicted"/>
<evidence type="ECO:0000313" key="3">
    <source>
        <dbReference type="Proteomes" id="UP001369736"/>
    </source>
</evidence>
<gene>
    <name evidence="2" type="ORF">WCD58_30940</name>
</gene>
<keyword evidence="3" id="KW-1185">Reference proteome</keyword>
<dbReference type="EMBL" id="JBBEGM010000019">
    <property type="protein sequence ID" value="MEJ2865611.1"/>
    <property type="molecule type" value="Genomic_DNA"/>
</dbReference>
<organism evidence="2 3">
    <name type="scientific">Actinomycetospora flava</name>
    <dbReference type="NCBI Taxonomy" id="3129232"/>
    <lineage>
        <taxon>Bacteria</taxon>
        <taxon>Bacillati</taxon>
        <taxon>Actinomycetota</taxon>
        <taxon>Actinomycetes</taxon>
        <taxon>Pseudonocardiales</taxon>
        <taxon>Pseudonocardiaceae</taxon>
        <taxon>Actinomycetospora</taxon>
    </lineage>
</organism>
<dbReference type="PROSITE" id="PS51340">
    <property type="entry name" value="MOSC"/>
    <property type="match status" value="1"/>
</dbReference>
<comment type="caution">
    <text evidence="2">The sequence shown here is derived from an EMBL/GenBank/DDBJ whole genome shotgun (WGS) entry which is preliminary data.</text>
</comment>
<dbReference type="InterPro" id="IPR005303">
    <property type="entry name" value="MOCOS_middle"/>
</dbReference>
<reference evidence="2 3" key="1">
    <citation type="submission" date="2024-03" db="EMBL/GenBank/DDBJ databases">
        <title>Actinomycetospora sp. OC33-EN07, a novel actinomycete isolated from wild orchid (Aerides multiflora).</title>
        <authorList>
            <person name="Suriyachadkun C."/>
        </authorList>
    </citation>
    <scope>NUCLEOTIDE SEQUENCE [LARGE SCALE GENOMIC DNA]</scope>
    <source>
        <strain evidence="2 3">OC33-EN07</strain>
    </source>
</reference>
<dbReference type="Proteomes" id="UP001369736">
    <property type="component" value="Unassembled WGS sequence"/>
</dbReference>
<dbReference type="SUPFAM" id="SSF50800">
    <property type="entry name" value="PK beta-barrel domain-like"/>
    <property type="match status" value="1"/>
</dbReference>
<dbReference type="SUPFAM" id="SSF141673">
    <property type="entry name" value="MOSC N-terminal domain-like"/>
    <property type="match status" value="1"/>
</dbReference>
<sequence>MQITALWRYPVKSMLGEPLEGTRLDHGGLEGDRGLALVDETTGKVATAKHPRLWRDLLRYSAVAADGRVHITSPAGWTRDALDPWVAGALGDELGRAVRVSAQRPEAAEVERPDPEDVLDRGVEAEVDAPALEIAQGTTGASFVDHSPVHLITTATLDEIGVEYRRYRPNLVIETPAGTPPYVENTWLGRELHLTASDGTTVTLAVSLPTPRCSVPTLEHGTLPREPHAVREPMRANRVEVPGFGVLPCAGAYAQVTRGGALRVGDTVTLA</sequence>
<dbReference type="InterPro" id="IPR005302">
    <property type="entry name" value="MoCF_Sase_C"/>
</dbReference>
<accession>A0ABU8MF49</accession>
<dbReference type="RefSeq" id="WP_337706982.1">
    <property type="nucleotide sequence ID" value="NZ_JBBEGM010000019.1"/>
</dbReference>
<dbReference type="InterPro" id="IPR011037">
    <property type="entry name" value="Pyrv_Knase-like_insert_dom_sf"/>
</dbReference>
<feature type="domain" description="MOSC" evidence="1">
    <location>
        <begin position="125"/>
        <end position="271"/>
    </location>
</feature>
<name>A0ABU8MF49_9PSEU</name>
<dbReference type="Pfam" id="PF03476">
    <property type="entry name" value="MOSC_N"/>
    <property type="match status" value="1"/>
</dbReference>
<evidence type="ECO:0000313" key="2">
    <source>
        <dbReference type="EMBL" id="MEJ2865611.1"/>
    </source>
</evidence>
<protein>
    <submittedName>
        <fullName evidence="2">MOSC N-terminal beta barrel domain-containing protein</fullName>
    </submittedName>
</protein>